<evidence type="ECO:0000313" key="2">
    <source>
        <dbReference type="EMBL" id="CAI9286611.1"/>
    </source>
</evidence>
<evidence type="ECO:0000313" key="3">
    <source>
        <dbReference type="Proteomes" id="UP001177003"/>
    </source>
</evidence>
<name>A0AA35Z639_LACSI</name>
<gene>
    <name evidence="2" type="ORF">LSALG_LOCUS26020</name>
</gene>
<feature type="region of interest" description="Disordered" evidence="1">
    <location>
        <begin position="81"/>
        <end position="108"/>
    </location>
</feature>
<dbReference type="EMBL" id="OX465081">
    <property type="protein sequence ID" value="CAI9286611.1"/>
    <property type="molecule type" value="Genomic_DNA"/>
</dbReference>
<evidence type="ECO:0000256" key="1">
    <source>
        <dbReference type="SAM" id="MobiDB-lite"/>
    </source>
</evidence>
<dbReference type="Proteomes" id="UP001177003">
    <property type="component" value="Chromosome 5"/>
</dbReference>
<sequence length="108" mass="12701">MGSSKEEWNDPFAALNAPFAGLNEMDFELHCISMDHQPEDEFVTTLDKCKDNFLNVLLHDANLRNASISDEMRAQIYHENDWESDKDDEEEVQPTYRVHDPNIRWNKM</sequence>
<reference evidence="2" key="1">
    <citation type="submission" date="2023-04" db="EMBL/GenBank/DDBJ databases">
        <authorList>
            <person name="Vijverberg K."/>
            <person name="Xiong W."/>
            <person name="Schranz E."/>
        </authorList>
    </citation>
    <scope>NUCLEOTIDE SEQUENCE</scope>
</reference>
<proteinExistence type="predicted"/>
<accession>A0AA35Z639</accession>
<keyword evidence="3" id="KW-1185">Reference proteome</keyword>
<protein>
    <submittedName>
        <fullName evidence="2">Uncharacterized protein</fullName>
    </submittedName>
</protein>
<organism evidence="2 3">
    <name type="scientific">Lactuca saligna</name>
    <name type="common">Willowleaf lettuce</name>
    <dbReference type="NCBI Taxonomy" id="75948"/>
    <lineage>
        <taxon>Eukaryota</taxon>
        <taxon>Viridiplantae</taxon>
        <taxon>Streptophyta</taxon>
        <taxon>Embryophyta</taxon>
        <taxon>Tracheophyta</taxon>
        <taxon>Spermatophyta</taxon>
        <taxon>Magnoliopsida</taxon>
        <taxon>eudicotyledons</taxon>
        <taxon>Gunneridae</taxon>
        <taxon>Pentapetalae</taxon>
        <taxon>asterids</taxon>
        <taxon>campanulids</taxon>
        <taxon>Asterales</taxon>
        <taxon>Asteraceae</taxon>
        <taxon>Cichorioideae</taxon>
        <taxon>Cichorieae</taxon>
        <taxon>Lactucinae</taxon>
        <taxon>Lactuca</taxon>
    </lineage>
</organism>
<dbReference type="AlphaFoldDB" id="A0AA35Z639"/>